<organism evidence="2 3">
    <name type="scientific">Evansella caseinilytica</name>
    <dbReference type="NCBI Taxonomy" id="1503961"/>
    <lineage>
        <taxon>Bacteria</taxon>
        <taxon>Bacillati</taxon>
        <taxon>Bacillota</taxon>
        <taxon>Bacilli</taxon>
        <taxon>Bacillales</taxon>
        <taxon>Bacillaceae</taxon>
        <taxon>Evansella</taxon>
    </lineage>
</organism>
<protein>
    <recommendedName>
        <fullName evidence="4">Lipoprotein</fullName>
    </recommendedName>
</protein>
<evidence type="ECO:0000313" key="3">
    <source>
        <dbReference type="Proteomes" id="UP000198935"/>
    </source>
</evidence>
<proteinExistence type="predicted"/>
<feature type="signal peptide" evidence="1">
    <location>
        <begin position="1"/>
        <end position="22"/>
    </location>
</feature>
<sequence>MKRCIKLFPFLILLLVMTGCNETTNYEADGPFIVVTSSPAGEDDFRNLFSRNYAIYENGKLIVYTEPESKLKVGDDAPVYESQLKEEEVDQLKQLIEKNKFWKFHEDLSDNDTQDGSFLYVTIHLTDQSKTVGGLNPNNPKFIEIADYVFDLISDDDDELWEEEITDHIFKMNP</sequence>
<evidence type="ECO:0000256" key="1">
    <source>
        <dbReference type="SAM" id="SignalP"/>
    </source>
</evidence>
<dbReference type="AlphaFoldDB" id="A0A1H3Q9B1"/>
<evidence type="ECO:0000313" key="2">
    <source>
        <dbReference type="EMBL" id="SDZ09605.1"/>
    </source>
</evidence>
<dbReference type="PROSITE" id="PS51257">
    <property type="entry name" value="PROKAR_LIPOPROTEIN"/>
    <property type="match status" value="1"/>
</dbReference>
<evidence type="ECO:0008006" key="4">
    <source>
        <dbReference type="Google" id="ProtNLM"/>
    </source>
</evidence>
<name>A0A1H3Q9B1_9BACI</name>
<gene>
    <name evidence="2" type="ORF">SAMN05421736_10658</name>
</gene>
<dbReference type="Proteomes" id="UP000198935">
    <property type="component" value="Unassembled WGS sequence"/>
</dbReference>
<reference evidence="3" key="1">
    <citation type="submission" date="2016-10" db="EMBL/GenBank/DDBJ databases">
        <authorList>
            <person name="Varghese N."/>
            <person name="Submissions S."/>
        </authorList>
    </citation>
    <scope>NUCLEOTIDE SEQUENCE [LARGE SCALE GENOMIC DNA]</scope>
    <source>
        <strain evidence="3">SP</strain>
    </source>
</reference>
<keyword evidence="3" id="KW-1185">Reference proteome</keyword>
<dbReference type="OrthoDB" id="2874129at2"/>
<keyword evidence="1" id="KW-0732">Signal</keyword>
<dbReference type="EMBL" id="FNPI01000006">
    <property type="protein sequence ID" value="SDZ09605.1"/>
    <property type="molecule type" value="Genomic_DNA"/>
</dbReference>
<feature type="chain" id="PRO_5038566463" description="Lipoprotein" evidence="1">
    <location>
        <begin position="23"/>
        <end position="174"/>
    </location>
</feature>
<accession>A0A1H3Q9B1</accession>